<feature type="domain" description="7TM GPCR serpentine receptor class x (Srx)" evidence="2">
    <location>
        <begin position="1"/>
        <end position="52"/>
    </location>
</feature>
<keyword evidence="1" id="KW-0472">Membrane</keyword>
<dbReference type="InterPro" id="IPR019430">
    <property type="entry name" value="7TM_GPCR_serpentine_rcpt_Srx"/>
</dbReference>
<dbReference type="PANTHER" id="PTHR23017">
    <property type="entry name" value="SERPENTINE RECEPTOR, CLASS X"/>
    <property type="match status" value="1"/>
</dbReference>
<evidence type="ECO:0000313" key="3">
    <source>
        <dbReference type="Proteomes" id="UP000095287"/>
    </source>
</evidence>
<accession>A0A1I8AME6</accession>
<keyword evidence="1" id="KW-0812">Transmembrane</keyword>
<name>A0A1I8AME6_9BILA</name>
<dbReference type="WBParaSite" id="L893_g7109.t1">
    <property type="protein sequence ID" value="L893_g7109.t1"/>
    <property type="gene ID" value="L893_g7109"/>
</dbReference>
<proteinExistence type="predicted"/>
<dbReference type="AlphaFoldDB" id="A0A1I8AME6"/>
<organism evidence="3 4">
    <name type="scientific">Steinernema glaseri</name>
    <dbReference type="NCBI Taxonomy" id="37863"/>
    <lineage>
        <taxon>Eukaryota</taxon>
        <taxon>Metazoa</taxon>
        <taxon>Ecdysozoa</taxon>
        <taxon>Nematoda</taxon>
        <taxon>Chromadorea</taxon>
        <taxon>Rhabditida</taxon>
        <taxon>Tylenchina</taxon>
        <taxon>Panagrolaimomorpha</taxon>
        <taxon>Strongyloidoidea</taxon>
        <taxon>Steinernematidae</taxon>
        <taxon>Steinernema</taxon>
    </lineage>
</organism>
<dbReference type="Pfam" id="PF10328">
    <property type="entry name" value="7TM_GPCR_Srx"/>
    <property type="match status" value="1"/>
</dbReference>
<keyword evidence="3" id="KW-1185">Reference proteome</keyword>
<evidence type="ECO:0000256" key="1">
    <source>
        <dbReference type="SAM" id="Phobius"/>
    </source>
</evidence>
<reference evidence="4" key="1">
    <citation type="submission" date="2016-11" db="UniProtKB">
        <authorList>
            <consortium name="WormBaseParasite"/>
        </authorList>
    </citation>
    <scope>IDENTIFICATION</scope>
</reference>
<dbReference type="PANTHER" id="PTHR23017:SF44">
    <property type="entry name" value="G-PROTEIN COUPLED RECEPTORS FAMILY 1 PROFILE DOMAIN-CONTAINING PROTEIN"/>
    <property type="match status" value="1"/>
</dbReference>
<dbReference type="Proteomes" id="UP000095287">
    <property type="component" value="Unplaced"/>
</dbReference>
<feature type="transmembrane region" description="Helical" evidence="1">
    <location>
        <begin position="27"/>
        <end position="51"/>
    </location>
</feature>
<evidence type="ECO:0000259" key="2">
    <source>
        <dbReference type="Pfam" id="PF10328"/>
    </source>
</evidence>
<sequence length="71" mass="7866">ACAQGAAFMGELVSFFSISTLFNNNKWAHFGFTTVAWIGVHTIDGLIVILFNKELRNVCEIKNSIFHSSNS</sequence>
<protein>
    <submittedName>
        <fullName evidence="4">7TM_GPCR_Srx domain-containing protein</fullName>
    </submittedName>
</protein>
<evidence type="ECO:0000313" key="4">
    <source>
        <dbReference type="WBParaSite" id="L893_g7109.t1"/>
    </source>
</evidence>
<keyword evidence="1" id="KW-1133">Transmembrane helix</keyword>